<dbReference type="STRING" id="351160.LRC125"/>
<dbReference type="AlphaFoldDB" id="Q0W8Y4"/>
<feature type="transmembrane region" description="Helical" evidence="1">
    <location>
        <begin position="65"/>
        <end position="96"/>
    </location>
</feature>
<feature type="transmembrane region" description="Helical" evidence="1">
    <location>
        <begin position="269"/>
        <end position="288"/>
    </location>
</feature>
<dbReference type="PATRIC" id="fig|351160.9.peg.3119"/>
<dbReference type="PANTHER" id="PTHR43471:SF14">
    <property type="entry name" value="ABC-2 TYPE TRANSPORT SYSTEM PERMEASE PROTEIN"/>
    <property type="match status" value="1"/>
</dbReference>
<reference evidence="2 3" key="1">
    <citation type="journal article" date="2006" name="Science">
        <title>Genome of rice cluster I archaea -- the key methane producers in the rice rhizosphere.</title>
        <authorList>
            <person name="Erkel C."/>
            <person name="Kube M."/>
            <person name="Reinhardt R."/>
            <person name="Liesack W."/>
        </authorList>
    </citation>
    <scope>NUCLEOTIDE SEQUENCE [LARGE SCALE GENOMIC DNA]</scope>
    <source>
        <strain evidence="3">DSM 22066 / NBRC 105507 / MRE50</strain>
    </source>
</reference>
<dbReference type="EMBL" id="AM114193">
    <property type="protein sequence ID" value="CAJ35142.1"/>
    <property type="molecule type" value="Genomic_DNA"/>
</dbReference>
<keyword evidence="1" id="KW-0812">Transmembrane</keyword>
<dbReference type="GO" id="GO:0140359">
    <property type="term" value="F:ABC-type transporter activity"/>
    <property type="evidence" value="ECO:0007669"/>
    <property type="project" value="InterPro"/>
</dbReference>
<sequence>MVRNVFVIAGNEFGNLARSKLMLITGAIYFLLFAKCLIELRPPGDEAYTQTLFYYHMLGGKDSDYYTGIMLVNIMHVLTFYGSFLGIILGVCTVAIERYGNTLNTLVVKPLYRDTIINGKLLGCSMFILSVFVVTILAYTGYITIAWGEAFSPLAGEYLIRLPIVALISLIYVLMFFSAALLISLLFTDLAFALILSTIFKFFMIDSLSGEISGKLSGLLGWSVVNPPFLEYIPDGIMSSIFKGPVQADSILNPASDLLSTLCAALPNIVKLATYVLVVIVVSYIAFLRRDVT</sequence>
<keyword evidence="3" id="KW-1185">Reference proteome</keyword>
<keyword evidence="1" id="KW-1133">Transmembrane helix</keyword>
<dbReference type="Pfam" id="PF12679">
    <property type="entry name" value="ABC2_membrane_2"/>
    <property type="match status" value="1"/>
</dbReference>
<dbReference type="GO" id="GO:0005886">
    <property type="term" value="C:plasma membrane"/>
    <property type="evidence" value="ECO:0007669"/>
    <property type="project" value="UniProtKB-SubCell"/>
</dbReference>
<evidence type="ECO:0000313" key="3">
    <source>
        <dbReference type="Proteomes" id="UP000000663"/>
    </source>
</evidence>
<organism evidence="2 3">
    <name type="scientific">Methanocella arvoryzae (strain DSM 22066 / NBRC 105507 / MRE50)</name>
    <dbReference type="NCBI Taxonomy" id="351160"/>
    <lineage>
        <taxon>Archaea</taxon>
        <taxon>Methanobacteriati</taxon>
        <taxon>Methanobacteriota</taxon>
        <taxon>Stenosarchaea group</taxon>
        <taxon>Methanomicrobia</taxon>
        <taxon>Methanocellales</taxon>
        <taxon>Methanocellaceae</taxon>
        <taxon>Methanocella</taxon>
    </lineage>
</organism>
<feature type="transmembrane region" description="Helical" evidence="1">
    <location>
        <begin position="190"/>
        <end position="209"/>
    </location>
</feature>
<keyword evidence="1" id="KW-0472">Membrane</keyword>
<feature type="transmembrane region" description="Helical" evidence="1">
    <location>
        <begin position="117"/>
        <end position="139"/>
    </location>
</feature>
<dbReference type="PANTHER" id="PTHR43471">
    <property type="entry name" value="ABC TRANSPORTER PERMEASE"/>
    <property type="match status" value="1"/>
</dbReference>
<protein>
    <recommendedName>
        <fullName evidence="4">ABC-type transport system, permease component</fullName>
    </recommendedName>
</protein>
<feature type="transmembrane region" description="Helical" evidence="1">
    <location>
        <begin position="21"/>
        <end position="40"/>
    </location>
</feature>
<gene>
    <name evidence="2" type="ORF">LRC125</name>
</gene>
<accession>Q0W8Y4</accession>
<evidence type="ECO:0000313" key="2">
    <source>
        <dbReference type="EMBL" id="CAJ35142.1"/>
    </source>
</evidence>
<dbReference type="RefSeq" id="WP_012037345.1">
    <property type="nucleotide sequence ID" value="NC_009464.1"/>
</dbReference>
<name>Q0W8Y4_METAR</name>
<dbReference type="GeneID" id="5142661"/>
<feature type="transmembrane region" description="Helical" evidence="1">
    <location>
        <begin position="159"/>
        <end position="183"/>
    </location>
</feature>
<evidence type="ECO:0000256" key="1">
    <source>
        <dbReference type="SAM" id="Phobius"/>
    </source>
</evidence>
<dbReference type="eggNOG" id="arCOG02436">
    <property type="taxonomic scope" value="Archaea"/>
</dbReference>
<dbReference type="Proteomes" id="UP000000663">
    <property type="component" value="Chromosome"/>
</dbReference>
<proteinExistence type="predicted"/>
<evidence type="ECO:0008006" key="4">
    <source>
        <dbReference type="Google" id="ProtNLM"/>
    </source>
</evidence>
<dbReference type="KEGG" id="rci:LRC125"/>